<dbReference type="PANTHER" id="PTHR46791">
    <property type="entry name" value="EXPRESSED PROTEIN"/>
    <property type="match status" value="1"/>
</dbReference>
<dbReference type="Proteomes" id="UP000518266">
    <property type="component" value="Unassembled WGS sequence"/>
</dbReference>
<dbReference type="AlphaFoldDB" id="A0A7J5XFK7"/>
<evidence type="ECO:0000313" key="2">
    <source>
        <dbReference type="EMBL" id="KAF3835804.1"/>
    </source>
</evidence>
<dbReference type="Pfam" id="PF24764">
    <property type="entry name" value="rva_4"/>
    <property type="match status" value="2"/>
</dbReference>
<organism evidence="2 3">
    <name type="scientific">Dissostichus mawsoni</name>
    <name type="common">Antarctic cod</name>
    <dbReference type="NCBI Taxonomy" id="36200"/>
    <lineage>
        <taxon>Eukaryota</taxon>
        <taxon>Metazoa</taxon>
        <taxon>Chordata</taxon>
        <taxon>Craniata</taxon>
        <taxon>Vertebrata</taxon>
        <taxon>Euteleostomi</taxon>
        <taxon>Actinopterygii</taxon>
        <taxon>Neopterygii</taxon>
        <taxon>Teleostei</taxon>
        <taxon>Neoteleostei</taxon>
        <taxon>Acanthomorphata</taxon>
        <taxon>Eupercaria</taxon>
        <taxon>Perciformes</taxon>
        <taxon>Notothenioidei</taxon>
        <taxon>Nototheniidae</taxon>
        <taxon>Dissostichus</taxon>
    </lineage>
</organism>
<comment type="caution">
    <text evidence="2">The sequence shown here is derived from an EMBL/GenBank/DDBJ whole genome shotgun (WGS) entry which is preliminary data.</text>
</comment>
<dbReference type="InterPro" id="IPR058913">
    <property type="entry name" value="Integrase_dom_put"/>
</dbReference>
<sequence>MTAQDFSKQMMPVMLCYNPQTFGNIYLKSGDLGLPHPHNKVGHSGYHAPLILLGGRGPPQFSISREQLFFEELWFYSNKDGTDIKSISAHSETAIEFHMLRSGTYSTISDATLDDLIKEIVAGNNQIGPESVRAQLQAQQMWIQRRRVRDSMRRIDPEAAALRAMSQRLHRRAYRVAGPNSLWHLDGNHKSIRWVEPPGRLPPGLRQQQEHYRDGELHGRGGQVWCALEVRTDHGGENNSVCLMMNIFRGSHRGSALRGRSTHNQRIERLWGDLWRGVSNVYYDLFNFLENEGIIDIDNEMHMWALHYVSHA</sequence>
<name>A0A7J5XFK7_DISMA</name>
<gene>
    <name evidence="2" type="ORF">F7725_028362</name>
</gene>
<feature type="domain" description="Integrase core" evidence="1">
    <location>
        <begin position="229"/>
        <end position="309"/>
    </location>
</feature>
<dbReference type="PANTHER" id="PTHR46791:SF5">
    <property type="entry name" value="CLR5 DOMAIN-CONTAINING PROTEIN-RELATED"/>
    <property type="match status" value="1"/>
</dbReference>
<proteinExistence type="predicted"/>
<accession>A0A7J5XFK7</accession>
<evidence type="ECO:0000313" key="3">
    <source>
        <dbReference type="Proteomes" id="UP000518266"/>
    </source>
</evidence>
<dbReference type="EMBL" id="JAAKFY010000025">
    <property type="protein sequence ID" value="KAF3835804.1"/>
    <property type="molecule type" value="Genomic_DNA"/>
</dbReference>
<feature type="domain" description="Integrase core" evidence="1">
    <location>
        <begin position="174"/>
        <end position="194"/>
    </location>
</feature>
<dbReference type="OrthoDB" id="2686689at2759"/>
<reference evidence="2 3" key="1">
    <citation type="submission" date="2020-03" db="EMBL/GenBank/DDBJ databases">
        <title>Dissostichus mawsoni Genome sequencing and assembly.</title>
        <authorList>
            <person name="Park H."/>
        </authorList>
    </citation>
    <scope>NUCLEOTIDE SEQUENCE [LARGE SCALE GENOMIC DNA]</scope>
    <source>
        <strain evidence="2">DM0001</strain>
        <tissue evidence="2">Muscle</tissue>
    </source>
</reference>
<keyword evidence="3" id="KW-1185">Reference proteome</keyword>
<protein>
    <recommendedName>
        <fullName evidence="1">Integrase core domain-containing protein</fullName>
    </recommendedName>
</protein>
<evidence type="ECO:0000259" key="1">
    <source>
        <dbReference type="Pfam" id="PF24764"/>
    </source>
</evidence>